<gene>
    <name evidence="3" type="ORF">TTEB3V08_LOCUS219</name>
</gene>
<accession>A0A7R9IAE4</accession>
<protein>
    <recommendedName>
        <fullName evidence="4">Neurofibromin</fullName>
    </recommendedName>
</protein>
<evidence type="ECO:0008006" key="4">
    <source>
        <dbReference type="Google" id="ProtNLM"/>
    </source>
</evidence>
<keyword evidence="2" id="KW-0812">Transmembrane</keyword>
<reference evidence="3" key="1">
    <citation type="submission" date="2020-11" db="EMBL/GenBank/DDBJ databases">
        <authorList>
            <person name="Tran Van P."/>
        </authorList>
    </citation>
    <scope>NUCLEOTIDE SEQUENCE</scope>
</reference>
<organism evidence="3">
    <name type="scientific">Timema tahoe</name>
    <dbReference type="NCBI Taxonomy" id="61484"/>
    <lineage>
        <taxon>Eukaryota</taxon>
        <taxon>Metazoa</taxon>
        <taxon>Ecdysozoa</taxon>
        <taxon>Arthropoda</taxon>
        <taxon>Hexapoda</taxon>
        <taxon>Insecta</taxon>
        <taxon>Pterygota</taxon>
        <taxon>Neoptera</taxon>
        <taxon>Polyneoptera</taxon>
        <taxon>Phasmatodea</taxon>
        <taxon>Timematodea</taxon>
        <taxon>Timematoidea</taxon>
        <taxon>Timematidae</taxon>
        <taxon>Timema</taxon>
    </lineage>
</organism>
<proteinExistence type="predicted"/>
<dbReference type="InterPro" id="IPR039360">
    <property type="entry name" value="Ras_GTPase"/>
</dbReference>
<keyword evidence="2" id="KW-0472">Membrane</keyword>
<dbReference type="AlphaFoldDB" id="A0A7R9IAE4"/>
<dbReference type="PANTHER" id="PTHR10194:SF142">
    <property type="entry name" value="NEUROFIBROMIN"/>
    <property type="match status" value="1"/>
</dbReference>
<dbReference type="PANTHER" id="PTHR10194">
    <property type="entry name" value="RAS GTPASE-ACTIVATING PROTEINS"/>
    <property type="match status" value="1"/>
</dbReference>
<keyword evidence="1" id="KW-0597">Phosphoprotein</keyword>
<feature type="transmembrane region" description="Helical" evidence="2">
    <location>
        <begin position="325"/>
        <end position="351"/>
    </location>
</feature>
<evidence type="ECO:0000313" key="3">
    <source>
        <dbReference type="EMBL" id="CAD7452028.1"/>
    </source>
</evidence>
<dbReference type="EMBL" id="OE000025">
    <property type="protein sequence ID" value="CAD7452028.1"/>
    <property type="molecule type" value="Genomic_DNA"/>
</dbReference>
<name>A0A7R9IAE4_9NEOP</name>
<evidence type="ECO:0000256" key="1">
    <source>
        <dbReference type="ARBA" id="ARBA00022553"/>
    </source>
</evidence>
<keyword evidence="2" id="KW-1133">Transmembrane helix</keyword>
<evidence type="ECO:0000256" key="2">
    <source>
        <dbReference type="SAM" id="Phobius"/>
    </source>
</evidence>
<sequence>MLSPTRQTFTVGNLKSPTLSMEVSWKGMNFTSAVLKKNLSTPAGIELKNIEMGTQKPVEWVSSLITRFEEQLPCRTGPQTTHSRINEEQNKKCLIQISRYRFSLVISGLTKILQRVNEMFLSLMAGPRPHGPDMERNCYESLLIVLDTLERCLSNQPKDTAKFDEAMNVKLLLREICQFIDVPNDNPIVLQLKNLASKVLFALSLNFFNAVFNRISARLQELSACNEENPDYSDIELIQHINVDVLRLTKLLSGELRNQKTISEISQFFISSNLIFTFQFKTIQKFRLLKKSAHIVLMTSLEKAVWNWMDTYPHEFADIQVCRNYMMVLLFVCLGPLMTALHLELLGFLFITKRLA</sequence>